<proteinExistence type="predicted"/>
<keyword evidence="3" id="KW-1185">Reference proteome</keyword>
<reference evidence="3" key="1">
    <citation type="journal article" date="2017" name="Nat. Microbiol.">
        <title>Global analysis of biosynthetic gene clusters reveals vast potential of secondary metabolite production in Penicillium species.</title>
        <authorList>
            <person name="Nielsen J.C."/>
            <person name="Grijseels S."/>
            <person name="Prigent S."/>
            <person name="Ji B."/>
            <person name="Dainat J."/>
            <person name="Nielsen K.F."/>
            <person name="Frisvad J.C."/>
            <person name="Workman M."/>
            <person name="Nielsen J."/>
        </authorList>
    </citation>
    <scope>NUCLEOTIDE SEQUENCE [LARGE SCALE GENOMIC DNA]</scope>
    <source>
        <strain evidence="3">IBT 29525</strain>
    </source>
</reference>
<evidence type="ECO:0000256" key="1">
    <source>
        <dbReference type="SAM" id="Phobius"/>
    </source>
</evidence>
<feature type="transmembrane region" description="Helical" evidence="1">
    <location>
        <begin position="191"/>
        <end position="213"/>
    </location>
</feature>
<evidence type="ECO:0000313" key="3">
    <source>
        <dbReference type="Proteomes" id="UP000191612"/>
    </source>
</evidence>
<dbReference type="Proteomes" id="UP000191612">
    <property type="component" value="Unassembled WGS sequence"/>
</dbReference>
<feature type="transmembrane region" description="Helical" evidence="1">
    <location>
        <begin position="15"/>
        <end position="44"/>
    </location>
</feature>
<feature type="transmembrane region" description="Helical" evidence="1">
    <location>
        <begin position="233"/>
        <end position="257"/>
    </location>
</feature>
<gene>
    <name evidence="2" type="ORF">PENSOL_c111G04277</name>
</gene>
<dbReference type="STRING" id="60172.A0A1V6Q6G2"/>
<feature type="transmembrane region" description="Helical" evidence="1">
    <location>
        <begin position="117"/>
        <end position="144"/>
    </location>
</feature>
<keyword evidence="1" id="KW-0812">Transmembrane</keyword>
<feature type="transmembrane region" description="Helical" evidence="1">
    <location>
        <begin position="87"/>
        <end position="105"/>
    </location>
</feature>
<keyword evidence="1" id="KW-1133">Transmembrane helix</keyword>
<dbReference type="AlphaFoldDB" id="A0A1V6Q6G2"/>
<keyword evidence="1" id="KW-0472">Membrane</keyword>
<feature type="transmembrane region" description="Helical" evidence="1">
    <location>
        <begin position="56"/>
        <end position="75"/>
    </location>
</feature>
<comment type="caution">
    <text evidence="2">The sequence shown here is derived from an EMBL/GenBank/DDBJ whole genome shotgun (WGS) entry which is preliminary data.</text>
</comment>
<feature type="transmembrane region" description="Helical" evidence="1">
    <location>
        <begin position="164"/>
        <end position="184"/>
    </location>
</feature>
<organism evidence="2 3">
    <name type="scientific">Penicillium solitum</name>
    <dbReference type="NCBI Taxonomy" id="60172"/>
    <lineage>
        <taxon>Eukaryota</taxon>
        <taxon>Fungi</taxon>
        <taxon>Dikarya</taxon>
        <taxon>Ascomycota</taxon>
        <taxon>Pezizomycotina</taxon>
        <taxon>Eurotiomycetes</taxon>
        <taxon>Eurotiomycetidae</taxon>
        <taxon>Eurotiales</taxon>
        <taxon>Aspergillaceae</taxon>
        <taxon>Penicillium</taxon>
    </lineage>
</organism>
<sequence>MNRHGTNTRALEASFLILSAIGFTLLWPMMMYNGTLVSLLKAAWGGAFPDGRPLRTTYTGFFPLDFALSILVAFFNDQVNKTNDGAWLLMLDLLATLQIASLWTLCEANRKVQSRSLLRLFVLWPLLWNMFGAAVILPIYFYVLIRSTDPKGTAAVFSTPHSEYLLPTATATAIVPALVMLFGYKFATDSVLHGIIASFQVSPLALLALGKILSQITSKGSDVALKSDSNEKGVLFTYLSGAILSAGAHLYTLFVTLRSPEDAVNFRATFIPSPFSVIAGSKSNIHDGALLFLQYDWLVVNLACAAITQYAPLSQGDRQATQPTMLIEFNQQDNLAMLT</sequence>
<dbReference type="EMBL" id="MDYO01000111">
    <property type="protein sequence ID" value="OQD84823.1"/>
    <property type="molecule type" value="Genomic_DNA"/>
</dbReference>
<accession>A0A1V6Q6G2</accession>
<evidence type="ECO:0000313" key="2">
    <source>
        <dbReference type="EMBL" id="OQD84823.1"/>
    </source>
</evidence>
<protein>
    <submittedName>
        <fullName evidence="2">Uncharacterized protein</fullName>
    </submittedName>
</protein>
<name>A0A1V6Q6G2_9EURO</name>